<evidence type="ECO:0000313" key="3">
    <source>
        <dbReference type="Proteomes" id="UP000054032"/>
    </source>
</evidence>
<dbReference type="EMBL" id="KI963985">
    <property type="protein sequence ID" value="EUC45413.1"/>
    <property type="molecule type" value="Genomic_DNA"/>
</dbReference>
<name>W6Z6H9_COCMI</name>
<keyword evidence="1" id="KW-1133">Transmembrane helix</keyword>
<feature type="transmembrane region" description="Helical" evidence="1">
    <location>
        <begin position="111"/>
        <end position="129"/>
    </location>
</feature>
<evidence type="ECO:0000256" key="1">
    <source>
        <dbReference type="SAM" id="Phobius"/>
    </source>
</evidence>
<dbReference type="Proteomes" id="UP000054032">
    <property type="component" value="Unassembled WGS sequence"/>
</dbReference>
<keyword evidence="1" id="KW-0472">Membrane</keyword>
<keyword evidence="3" id="KW-1185">Reference proteome</keyword>
<reference evidence="2 3" key="1">
    <citation type="journal article" date="2013" name="PLoS Genet.">
        <title>Comparative genome structure, secondary metabolite, and effector coding capacity across Cochliobolus pathogens.</title>
        <authorList>
            <person name="Condon B.J."/>
            <person name="Leng Y."/>
            <person name="Wu D."/>
            <person name="Bushley K.E."/>
            <person name="Ohm R.A."/>
            <person name="Otillar R."/>
            <person name="Martin J."/>
            <person name="Schackwitz W."/>
            <person name="Grimwood J."/>
            <person name="MohdZainudin N."/>
            <person name="Xue C."/>
            <person name="Wang R."/>
            <person name="Manning V.A."/>
            <person name="Dhillon B."/>
            <person name="Tu Z.J."/>
            <person name="Steffenson B.J."/>
            <person name="Salamov A."/>
            <person name="Sun H."/>
            <person name="Lowry S."/>
            <person name="LaButti K."/>
            <person name="Han J."/>
            <person name="Copeland A."/>
            <person name="Lindquist E."/>
            <person name="Barry K."/>
            <person name="Schmutz J."/>
            <person name="Baker S.E."/>
            <person name="Ciuffetti L.M."/>
            <person name="Grigoriev I.V."/>
            <person name="Zhong S."/>
            <person name="Turgeon B.G."/>
        </authorList>
    </citation>
    <scope>NUCLEOTIDE SEQUENCE [LARGE SCALE GENOMIC DNA]</scope>
    <source>
        <strain evidence="2 3">ATCC 44560</strain>
    </source>
</reference>
<dbReference type="AlphaFoldDB" id="W6Z6H9"/>
<sequence length="154" mass="16398">MDARWADEQQEKKTGSKKASRLTSITGKLIFLRPLRGELGDDWNCMCFAGKGSAGSRCGRGCCPPKPNTVWVRYSDAAFGSSSSSSSSSGQGGDMTLVWIFWRAASRTSQGIVMVVVVVVVVVLLLWLAQSEQGFAAGRGQNGVCLGGCRASRV</sequence>
<dbReference type="HOGENOM" id="CLU_1703909_0_0_1"/>
<accession>W6Z6H9</accession>
<gene>
    <name evidence="2" type="ORF">COCMIDRAFT_26436</name>
</gene>
<dbReference type="KEGG" id="bor:COCMIDRAFT_26436"/>
<dbReference type="GeneID" id="19120931"/>
<dbReference type="RefSeq" id="XP_007688081.1">
    <property type="nucleotide sequence ID" value="XM_007689891.1"/>
</dbReference>
<proteinExistence type="predicted"/>
<keyword evidence="1" id="KW-0812">Transmembrane</keyword>
<organism evidence="2 3">
    <name type="scientific">Bipolaris oryzae ATCC 44560</name>
    <dbReference type="NCBI Taxonomy" id="930090"/>
    <lineage>
        <taxon>Eukaryota</taxon>
        <taxon>Fungi</taxon>
        <taxon>Dikarya</taxon>
        <taxon>Ascomycota</taxon>
        <taxon>Pezizomycotina</taxon>
        <taxon>Dothideomycetes</taxon>
        <taxon>Pleosporomycetidae</taxon>
        <taxon>Pleosporales</taxon>
        <taxon>Pleosporineae</taxon>
        <taxon>Pleosporaceae</taxon>
        <taxon>Bipolaris</taxon>
    </lineage>
</organism>
<evidence type="ECO:0000313" key="2">
    <source>
        <dbReference type="EMBL" id="EUC45413.1"/>
    </source>
</evidence>
<protein>
    <submittedName>
        <fullName evidence="2">Uncharacterized protein</fullName>
    </submittedName>
</protein>